<dbReference type="PANTHER" id="PTHR12062:SF9">
    <property type="entry name" value="ALPHA-1,3-MANNOSYL-GLYCOPROTEIN 4-BETA-N-ACETYLGLUCOSAMINYLTRANSFERASE A, ISOFORM A"/>
    <property type="match status" value="1"/>
</dbReference>
<dbReference type="PANTHER" id="PTHR12062">
    <property type="entry name" value="N-ACETYLGLUCOSAMINYLTRANSFERASE VI"/>
    <property type="match status" value="1"/>
</dbReference>
<keyword evidence="3" id="KW-1185">Reference proteome</keyword>
<dbReference type="InterPro" id="IPR006759">
    <property type="entry name" value="Glyco_transf_54"/>
</dbReference>
<feature type="domain" description="MGAT4 conserved region" evidence="1">
    <location>
        <begin position="1"/>
        <end position="113"/>
    </location>
</feature>
<evidence type="ECO:0000313" key="3">
    <source>
        <dbReference type="Proteomes" id="UP000271889"/>
    </source>
</evidence>
<dbReference type="GO" id="GO:0005793">
    <property type="term" value="C:endoplasmic reticulum-Golgi intermediate compartment"/>
    <property type="evidence" value="ECO:0007669"/>
    <property type="project" value="TreeGrafter"/>
</dbReference>
<accession>A0A3P6UCA9</accession>
<evidence type="ECO:0000259" key="1">
    <source>
        <dbReference type="Pfam" id="PF04666"/>
    </source>
</evidence>
<proteinExistence type="predicted"/>
<dbReference type="GO" id="GO:0005783">
    <property type="term" value="C:endoplasmic reticulum"/>
    <property type="evidence" value="ECO:0007669"/>
    <property type="project" value="TreeGrafter"/>
</dbReference>
<dbReference type="EMBL" id="UYRV01024621">
    <property type="protein sequence ID" value="VDK75924.1"/>
    <property type="molecule type" value="Genomic_DNA"/>
</dbReference>
<reference evidence="2 3" key="1">
    <citation type="submission" date="2018-11" db="EMBL/GenBank/DDBJ databases">
        <authorList>
            <consortium name="Pathogen Informatics"/>
        </authorList>
    </citation>
    <scope>NUCLEOTIDE SEQUENCE [LARGE SCALE GENOMIC DNA]</scope>
</reference>
<dbReference type="Pfam" id="PF04666">
    <property type="entry name" value="MGAT4_cons"/>
    <property type="match status" value="1"/>
</dbReference>
<name>A0A3P6UCA9_CYLGO</name>
<dbReference type="GO" id="GO:0005795">
    <property type="term" value="C:Golgi stack"/>
    <property type="evidence" value="ECO:0007669"/>
    <property type="project" value="TreeGrafter"/>
</dbReference>
<protein>
    <recommendedName>
        <fullName evidence="1">MGAT4 conserved region domain-containing protein</fullName>
    </recommendedName>
</protein>
<sequence>MAYAKSRCEHYLQLEDNIEAVAAYDRVIFGYITMKQGKDWFVMDFADMGITGTLFSADSLNYMTTALAMYYRFKPVEWILKDILRNQYCNPEMGDKACAQVQFKQKIENWNQSGLMHILDHLVALHFIWIVTIPASRRDLFFEE</sequence>
<gene>
    <name evidence="2" type="ORF">CGOC_LOCUS7176</name>
</gene>
<dbReference type="Proteomes" id="UP000271889">
    <property type="component" value="Unassembled WGS sequence"/>
</dbReference>
<dbReference type="InterPro" id="IPR057279">
    <property type="entry name" value="MGAT4"/>
</dbReference>
<dbReference type="OrthoDB" id="2016523at2759"/>
<dbReference type="GO" id="GO:0008375">
    <property type="term" value="F:acetylglucosaminyltransferase activity"/>
    <property type="evidence" value="ECO:0007669"/>
    <property type="project" value="TreeGrafter"/>
</dbReference>
<evidence type="ECO:0000313" key="2">
    <source>
        <dbReference type="EMBL" id="VDK75924.1"/>
    </source>
</evidence>
<organism evidence="2 3">
    <name type="scientific">Cylicostephanus goldi</name>
    <name type="common">Nematode worm</name>
    <dbReference type="NCBI Taxonomy" id="71465"/>
    <lineage>
        <taxon>Eukaryota</taxon>
        <taxon>Metazoa</taxon>
        <taxon>Ecdysozoa</taxon>
        <taxon>Nematoda</taxon>
        <taxon>Chromadorea</taxon>
        <taxon>Rhabditida</taxon>
        <taxon>Rhabditina</taxon>
        <taxon>Rhabditomorpha</taxon>
        <taxon>Strongyloidea</taxon>
        <taxon>Strongylidae</taxon>
        <taxon>Cylicostephanus</taxon>
    </lineage>
</organism>
<dbReference type="GO" id="GO:0006487">
    <property type="term" value="P:protein N-linked glycosylation"/>
    <property type="evidence" value="ECO:0007669"/>
    <property type="project" value="TreeGrafter"/>
</dbReference>
<dbReference type="AlphaFoldDB" id="A0A3P6UCA9"/>